<evidence type="ECO:0000256" key="2">
    <source>
        <dbReference type="SAM" id="Phobius"/>
    </source>
</evidence>
<feature type="transmembrane region" description="Helical" evidence="2">
    <location>
        <begin position="37"/>
        <end position="57"/>
    </location>
</feature>
<feature type="transmembrane region" description="Helical" evidence="2">
    <location>
        <begin position="452"/>
        <end position="474"/>
    </location>
</feature>
<dbReference type="InterPro" id="IPR016024">
    <property type="entry name" value="ARM-type_fold"/>
</dbReference>
<feature type="transmembrane region" description="Helical" evidence="2">
    <location>
        <begin position="548"/>
        <end position="570"/>
    </location>
</feature>
<evidence type="ECO:0000256" key="1">
    <source>
        <dbReference type="SAM" id="MobiDB-lite"/>
    </source>
</evidence>
<evidence type="ECO:0000313" key="3">
    <source>
        <dbReference type="EMBL" id="KAF3338505.1"/>
    </source>
</evidence>
<dbReference type="PANTHER" id="PTHR33115">
    <property type="entry name" value="ARM REPEAT SUPERFAMILY PROTEIN"/>
    <property type="match status" value="1"/>
</dbReference>
<feature type="transmembrane region" description="Helical" evidence="2">
    <location>
        <begin position="187"/>
        <end position="209"/>
    </location>
</feature>
<dbReference type="Proteomes" id="UP000623129">
    <property type="component" value="Unassembled WGS sequence"/>
</dbReference>
<dbReference type="AlphaFoldDB" id="A0A833VRB9"/>
<comment type="caution">
    <text evidence="3">The sequence shown here is derived from an EMBL/GenBank/DDBJ whole genome shotgun (WGS) entry which is preliminary data.</text>
</comment>
<keyword evidence="4" id="KW-1185">Reference proteome</keyword>
<keyword evidence="2" id="KW-1133">Transmembrane helix</keyword>
<name>A0A833VRB9_9POAL</name>
<dbReference type="EMBL" id="SWLB01000005">
    <property type="protein sequence ID" value="KAF3338505.1"/>
    <property type="molecule type" value="Genomic_DNA"/>
</dbReference>
<proteinExistence type="predicted"/>
<evidence type="ECO:0000313" key="4">
    <source>
        <dbReference type="Proteomes" id="UP000623129"/>
    </source>
</evidence>
<feature type="transmembrane region" description="Helical" evidence="2">
    <location>
        <begin position="69"/>
        <end position="91"/>
    </location>
</feature>
<protein>
    <submittedName>
        <fullName evidence="3">Uncharacterized protein</fullName>
    </submittedName>
</protein>
<feature type="transmembrane region" description="Helical" evidence="2">
    <location>
        <begin position="720"/>
        <end position="740"/>
    </location>
</feature>
<feature type="transmembrane region" description="Helical" evidence="2">
    <location>
        <begin position="519"/>
        <end position="536"/>
    </location>
</feature>
<organism evidence="3 4">
    <name type="scientific">Carex littledalei</name>
    <dbReference type="NCBI Taxonomy" id="544730"/>
    <lineage>
        <taxon>Eukaryota</taxon>
        <taxon>Viridiplantae</taxon>
        <taxon>Streptophyta</taxon>
        <taxon>Embryophyta</taxon>
        <taxon>Tracheophyta</taxon>
        <taxon>Spermatophyta</taxon>
        <taxon>Magnoliopsida</taxon>
        <taxon>Liliopsida</taxon>
        <taxon>Poales</taxon>
        <taxon>Cyperaceae</taxon>
        <taxon>Cyperoideae</taxon>
        <taxon>Cariceae</taxon>
        <taxon>Carex</taxon>
        <taxon>Carex subgen. Euthyceras</taxon>
    </lineage>
</organism>
<keyword evidence="2" id="KW-0472">Membrane</keyword>
<feature type="transmembrane region" description="Helical" evidence="2">
    <location>
        <begin position="688"/>
        <end position="708"/>
    </location>
</feature>
<feature type="region of interest" description="Disordered" evidence="1">
    <location>
        <begin position="581"/>
        <end position="605"/>
    </location>
</feature>
<dbReference type="SUPFAM" id="SSF48371">
    <property type="entry name" value="ARM repeat"/>
    <property type="match status" value="1"/>
</dbReference>
<gene>
    <name evidence="3" type="ORF">FCM35_KLT17342</name>
</gene>
<reference evidence="3" key="1">
    <citation type="submission" date="2020-01" db="EMBL/GenBank/DDBJ databases">
        <title>Genome sequence of Kobresia littledalei, the first chromosome-level genome in the family Cyperaceae.</title>
        <authorList>
            <person name="Qu G."/>
        </authorList>
    </citation>
    <scope>NUCLEOTIDE SEQUENCE</scope>
    <source>
        <strain evidence="3">C.B.Clarke</strain>
        <tissue evidence="3">Leaf</tissue>
    </source>
</reference>
<feature type="compositionally biased region" description="Polar residues" evidence="1">
    <location>
        <begin position="587"/>
        <end position="601"/>
    </location>
</feature>
<feature type="transmembrane region" description="Helical" evidence="2">
    <location>
        <begin position="6"/>
        <end position="25"/>
    </location>
</feature>
<sequence length="894" mass="100726">MEFKEALNYFAFVTELCATISIGFYRTRVRLDNWSDVMLLSVAVLVSVVHSVTELPLNAIKGTYNGVDMALGRALLNLAFIYVIRMGLHLLDQPNIPSPHPDSAGEGAPEKNLTTFVITMGIMDLTASGLGLLKCSLEVWKYLEVPMVKFITVLTLIMEGIRIICLRRGLELHHMHNMQQLSLSIHSFSYVFYWLHLISVLTSGIVSAVGLATHNFGKTEVALVFSYVLAIIEALVFLAEKAFWEWKVRYCKLLENAKDEWGLETSEMDSIKRFLYDAYYKCMTGNIFDVSKMNLVTFAEELLVSTSSEQQFMGARILEALLSTHEGLCDATLGKILTSMDSKVIARLIQMLNENNFFEEDIRSLAAKIVSKLAKKEPDMKQHVAGMKEAIKSANDLLGQEGAQSVHTKRNMVLNGDLHDVAQWKTFSFPGSLYLQITSYYMRRGRCISNKAACLLVLLWGGYVLLGCFLMFLWESTVLLGGSAITLQTTDILNLSKMCVSLYIRICCPSHMLERCTGWQQFMAAVLSAMISVMELQKSHKATRNFALNAFYIMALTLALLDFALIAFYVRVTREVHDDQGVEGTLPTDQPNIPSPHQDSTGEGAPEKKLTMFVITMGTLDLTASGLGLLKYYLVVWKSLGVMMKLITGLTLILEGIRISCRCRGLELHHMHNIQQLPLLIRFISWHFYWLHLIVVLTSGVLSTVGLASLNFGKTKEALVFFYVVAILEALVFLVGKVFWEWKVSYSKLFQKVKDECGLTAPDMESIIWRFFYDAYYKYVTGYIFHVLKMDFVTYAEELLVSTLGGEQLVGTRILMKLSAHPGLSDDTLRKIGTSAVVIPRLIQMLYCVNYFEEEIRYSAAKIVSKLAKKEPDMKQHVAGMDEAIKSANYLLKN</sequence>
<keyword evidence="2" id="KW-0812">Transmembrane</keyword>
<feature type="transmembrane region" description="Helical" evidence="2">
    <location>
        <begin position="221"/>
        <end position="239"/>
    </location>
</feature>
<dbReference type="PANTHER" id="PTHR33115:SF50">
    <property type="entry name" value="ARM REPEAT SUPERFAMILY PROTEIN"/>
    <property type="match status" value="1"/>
</dbReference>
<accession>A0A833VRB9</accession>